<evidence type="ECO:0000256" key="10">
    <source>
        <dbReference type="SAM" id="Phobius"/>
    </source>
</evidence>
<keyword evidence="5" id="KW-0808">Transferase</keyword>
<feature type="transmembrane region" description="Helical" evidence="10">
    <location>
        <begin position="180"/>
        <end position="201"/>
    </location>
</feature>
<evidence type="ECO:0000256" key="2">
    <source>
        <dbReference type="ARBA" id="ARBA00004687"/>
    </source>
</evidence>
<comment type="subcellular location">
    <subcellularLocation>
        <location evidence="1">Endoplasmic reticulum membrane</location>
        <topology evidence="1">Multi-pass membrane protein</topology>
    </subcellularLocation>
</comment>
<dbReference type="Proteomes" id="UP000185478">
    <property type="component" value="Chromosome"/>
</dbReference>
<comment type="pathway">
    <text evidence="2">Glycolipid biosynthesis; glycosylphosphatidylinositol-anchor biosynthesis.</text>
</comment>
<evidence type="ECO:0000256" key="7">
    <source>
        <dbReference type="ARBA" id="ARBA00022824"/>
    </source>
</evidence>
<dbReference type="AlphaFoldDB" id="A0A1L7CDC9"/>
<name>A0A1L7CDC9_9CORY</name>
<keyword evidence="3" id="KW-0337">GPI-anchor biosynthesis</keyword>
<evidence type="ECO:0000256" key="4">
    <source>
        <dbReference type="ARBA" id="ARBA00022676"/>
    </source>
</evidence>
<feature type="transmembrane region" description="Helical" evidence="10">
    <location>
        <begin position="207"/>
        <end position="227"/>
    </location>
</feature>
<feature type="transmembrane region" description="Helical" evidence="10">
    <location>
        <begin position="7"/>
        <end position="28"/>
    </location>
</feature>
<evidence type="ECO:0000256" key="9">
    <source>
        <dbReference type="ARBA" id="ARBA00023136"/>
    </source>
</evidence>
<dbReference type="UniPathway" id="UPA00196"/>
<evidence type="ECO:0000256" key="5">
    <source>
        <dbReference type="ARBA" id="ARBA00022679"/>
    </source>
</evidence>
<dbReference type="KEGG" id="caqu:CAQU_00730"/>
<accession>A0A1L7CDC9</accession>
<dbReference type="GO" id="GO:0004376">
    <property type="term" value="F:GPI mannosyltransferase activity"/>
    <property type="evidence" value="ECO:0007669"/>
    <property type="project" value="InterPro"/>
</dbReference>
<sequence length="377" mass="40533">MPTRTRAVDAFLITALIGAIKLGVLALFSHRTGKSINAALAEWDAKFYMGIAEGGYFHPTQPPIEGPPHERALAFFPAFPALLRALHTISGADYLTLGTTISQILSFVACLGIMTLAARSGLGRTGQIGAGILLLGAPLAITMIMPYSEALFMALSTWALVAIIDRKWLTAGALTMLAGLVRLTAVDLVAVLVLIALYTTFTRGQNLWRAWGAVAISPVGIASYLAYANHHLANAGGYFTIQRQGWHSYFDFGAATLRFLARVSFDNTSIIGYYLSAVIIIAAAIAVPATWPSVKRATLPVEIWLFGAAVAANMLLSDGIMHSRPRLLLPAYLLLIPLVGEITHKRSRPAQVAIATAYVAFGAWMSAYFLTVFPWAI</sequence>
<dbReference type="InterPro" id="IPR007315">
    <property type="entry name" value="PIG-V/Gpi18"/>
</dbReference>
<dbReference type="GO" id="GO:0016020">
    <property type="term" value="C:membrane"/>
    <property type="evidence" value="ECO:0007669"/>
    <property type="project" value="GOC"/>
</dbReference>
<dbReference type="PANTHER" id="PTHR12468:SF2">
    <property type="entry name" value="GPI MANNOSYLTRANSFERASE 2"/>
    <property type="match status" value="1"/>
</dbReference>
<evidence type="ECO:0000256" key="8">
    <source>
        <dbReference type="ARBA" id="ARBA00022989"/>
    </source>
</evidence>
<keyword evidence="6 10" id="KW-0812">Transmembrane</keyword>
<feature type="transmembrane region" description="Helical" evidence="10">
    <location>
        <begin position="94"/>
        <end position="116"/>
    </location>
</feature>
<dbReference type="EMBL" id="CP009245">
    <property type="protein sequence ID" value="APT83851.1"/>
    <property type="molecule type" value="Genomic_DNA"/>
</dbReference>
<keyword evidence="8 10" id="KW-1133">Transmembrane helix</keyword>
<evidence type="ECO:0000313" key="12">
    <source>
        <dbReference type="Proteomes" id="UP000185478"/>
    </source>
</evidence>
<feature type="transmembrane region" description="Helical" evidence="10">
    <location>
        <begin position="271"/>
        <end position="291"/>
    </location>
</feature>
<dbReference type="STRING" id="1431546.CAQU_00730"/>
<keyword evidence="9 10" id="KW-0472">Membrane</keyword>
<dbReference type="PANTHER" id="PTHR12468">
    <property type="entry name" value="GPI MANNOSYLTRANSFERASE 2"/>
    <property type="match status" value="1"/>
</dbReference>
<dbReference type="GO" id="GO:0000009">
    <property type="term" value="F:alpha-1,6-mannosyltransferase activity"/>
    <property type="evidence" value="ECO:0007669"/>
    <property type="project" value="InterPro"/>
</dbReference>
<dbReference type="GO" id="GO:0006506">
    <property type="term" value="P:GPI anchor biosynthetic process"/>
    <property type="evidence" value="ECO:0007669"/>
    <property type="project" value="UniProtKB-UniPathway"/>
</dbReference>
<evidence type="ECO:0008006" key="13">
    <source>
        <dbReference type="Google" id="ProtNLM"/>
    </source>
</evidence>
<proteinExistence type="predicted"/>
<evidence type="ECO:0000256" key="1">
    <source>
        <dbReference type="ARBA" id="ARBA00004477"/>
    </source>
</evidence>
<feature type="transmembrane region" description="Helical" evidence="10">
    <location>
        <begin position="355"/>
        <end position="376"/>
    </location>
</feature>
<keyword evidence="7" id="KW-0256">Endoplasmic reticulum</keyword>
<evidence type="ECO:0000256" key="3">
    <source>
        <dbReference type="ARBA" id="ARBA00022502"/>
    </source>
</evidence>
<feature type="transmembrane region" description="Helical" evidence="10">
    <location>
        <begin position="303"/>
        <end position="321"/>
    </location>
</feature>
<gene>
    <name evidence="11" type="ORF">CAQU_00730</name>
</gene>
<evidence type="ECO:0000256" key="6">
    <source>
        <dbReference type="ARBA" id="ARBA00022692"/>
    </source>
</evidence>
<evidence type="ECO:0000313" key="11">
    <source>
        <dbReference type="EMBL" id="APT83851.1"/>
    </source>
</evidence>
<keyword evidence="12" id="KW-1185">Reference proteome</keyword>
<reference evidence="11 12" key="1">
    <citation type="submission" date="2014-08" db="EMBL/GenBank/DDBJ databases">
        <title>Complete genome sequence of Corynebacterium aquilae S-613T(T) (=DSM 44791(T)), isolated from the choana of a healthy golden eagle.</title>
        <authorList>
            <person name="Ruckert C."/>
            <person name="Albersmeier A."/>
            <person name="Winkler A."/>
            <person name="Kalinowski J."/>
        </authorList>
    </citation>
    <scope>NUCLEOTIDE SEQUENCE [LARGE SCALE GENOMIC DNA]</scope>
    <source>
        <strain evidence="11 12">S-613</strain>
    </source>
</reference>
<protein>
    <recommendedName>
        <fullName evidence="13">Glycosyltransferase RgtA/B/C/D-like domain-containing protein</fullName>
    </recommendedName>
</protein>
<keyword evidence="4" id="KW-0328">Glycosyltransferase</keyword>
<organism evidence="11 12">
    <name type="scientific">Corynebacterium aquilae DSM 44791</name>
    <dbReference type="NCBI Taxonomy" id="1431546"/>
    <lineage>
        <taxon>Bacteria</taxon>
        <taxon>Bacillati</taxon>
        <taxon>Actinomycetota</taxon>
        <taxon>Actinomycetes</taxon>
        <taxon>Mycobacteriales</taxon>
        <taxon>Corynebacteriaceae</taxon>
        <taxon>Corynebacterium</taxon>
    </lineage>
</organism>
<feature type="transmembrane region" description="Helical" evidence="10">
    <location>
        <begin position="128"/>
        <end position="145"/>
    </location>
</feature>